<evidence type="ECO:0000256" key="1">
    <source>
        <dbReference type="SAM" id="Phobius"/>
    </source>
</evidence>
<keyword evidence="1" id="KW-0472">Membrane</keyword>
<protein>
    <recommendedName>
        <fullName evidence="4">DUF4760 domain-containing protein</fullName>
    </recommendedName>
</protein>
<sequence length="178" mass="19737">MEILNISIAALAVILSLVTVLIGRRQRQLDALMKVQDLLLGTDVQEGRRLLYQATREGELPADQARFDLANRALANFNTVAILVRRRVVPRNWLLEDWHHTLRQMRVGYDSVVAYWRRNAGSPNYWFDLGWLISAAEAYQSKLACCTGQADDPGPEAIVLLGGPPAASRVPVTASGAE</sequence>
<gene>
    <name evidence="2" type="ORF">Rhe02_72180</name>
</gene>
<evidence type="ECO:0000313" key="2">
    <source>
        <dbReference type="EMBL" id="GIH09151.1"/>
    </source>
</evidence>
<comment type="caution">
    <text evidence="2">The sequence shown here is derived from an EMBL/GenBank/DDBJ whole genome shotgun (WGS) entry which is preliminary data.</text>
</comment>
<feature type="transmembrane region" description="Helical" evidence="1">
    <location>
        <begin position="6"/>
        <end position="23"/>
    </location>
</feature>
<keyword evidence="1" id="KW-1133">Transmembrane helix</keyword>
<accession>A0A8J3QEA8</accession>
<dbReference type="Proteomes" id="UP000612899">
    <property type="component" value="Unassembled WGS sequence"/>
</dbReference>
<organism evidence="2 3">
    <name type="scientific">Rhizocola hellebori</name>
    <dbReference type="NCBI Taxonomy" id="1392758"/>
    <lineage>
        <taxon>Bacteria</taxon>
        <taxon>Bacillati</taxon>
        <taxon>Actinomycetota</taxon>
        <taxon>Actinomycetes</taxon>
        <taxon>Micromonosporales</taxon>
        <taxon>Micromonosporaceae</taxon>
        <taxon>Rhizocola</taxon>
    </lineage>
</organism>
<dbReference type="AlphaFoldDB" id="A0A8J3QEA8"/>
<dbReference type="EMBL" id="BONY01000062">
    <property type="protein sequence ID" value="GIH09151.1"/>
    <property type="molecule type" value="Genomic_DNA"/>
</dbReference>
<proteinExistence type="predicted"/>
<evidence type="ECO:0000313" key="3">
    <source>
        <dbReference type="Proteomes" id="UP000612899"/>
    </source>
</evidence>
<keyword evidence="3" id="KW-1185">Reference proteome</keyword>
<name>A0A8J3QEA8_9ACTN</name>
<evidence type="ECO:0008006" key="4">
    <source>
        <dbReference type="Google" id="ProtNLM"/>
    </source>
</evidence>
<dbReference type="RefSeq" id="WP_203912881.1">
    <property type="nucleotide sequence ID" value="NZ_BONY01000062.1"/>
</dbReference>
<reference evidence="2" key="1">
    <citation type="submission" date="2021-01" db="EMBL/GenBank/DDBJ databases">
        <title>Whole genome shotgun sequence of Rhizocola hellebori NBRC 109834.</title>
        <authorList>
            <person name="Komaki H."/>
            <person name="Tamura T."/>
        </authorList>
    </citation>
    <scope>NUCLEOTIDE SEQUENCE</scope>
    <source>
        <strain evidence="2">NBRC 109834</strain>
    </source>
</reference>
<keyword evidence="1" id="KW-0812">Transmembrane</keyword>